<feature type="domain" description="L,D-TPase catalytic" evidence="15">
    <location>
        <begin position="97"/>
        <end position="233"/>
    </location>
</feature>
<evidence type="ECO:0000256" key="3">
    <source>
        <dbReference type="ARBA" id="ARBA00005992"/>
    </source>
</evidence>
<dbReference type="PROSITE" id="PS51782">
    <property type="entry name" value="LYSM"/>
    <property type="match status" value="1"/>
</dbReference>
<dbReference type="InterPro" id="IPR005490">
    <property type="entry name" value="LD_TPept_cat_dom"/>
</dbReference>
<dbReference type="SMART" id="SM00257">
    <property type="entry name" value="LysM"/>
    <property type="match status" value="1"/>
</dbReference>
<feature type="signal peptide" evidence="13">
    <location>
        <begin position="1"/>
        <end position="24"/>
    </location>
</feature>
<evidence type="ECO:0000256" key="8">
    <source>
        <dbReference type="ARBA" id="ARBA00022801"/>
    </source>
</evidence>
<dbReference type="Pfam" id="PF01476">
    <property type="entry name" value="LysM"/>
    <property type="match status" value="1"/>
</dbReference>
<feature type="active site" description="Nucleophile" evidence="12">
    <location>
        <position position="209"/>
    </location>
</feature>
<gene>
    <name evidence="16" type="ORF">RI844_10255</name>
</gene>
<dbReference type="EMBL" id="CP136600">
    <property type="protein sequence ID" value="WOH35764.1"/>
    <property type="molecule type" value="Genomic_DNA"/>
</dbReference>
<evidence type="ECO:0000256" key="7">
    <source>
        <dbReference type="ARBA" id="ARBA00022764"/>
    </source>
</evidence>
<dbReference type="Proteomes" id="UP001301442">
    <property type="component" value="Chromosome"/>
</dbReference>
<comment type="similarity">
    <text evidence="3">Belongs to the YkuD family.</text>
</comment>
<feature type="active site" description="Proton donor/acceptor" evidence="12">
    <location>
        <position position="193"/>
    </location>
</feature>
<keyword evidence="8" id="KW-0378">Hydrolase</keyword>
<dbReference type="Pfam" id="PF03734">
    <property type="entry name" value="YkuD"/>
    <property type="match status" value="1"/>
</dbReference>
<comment type="pathway">
    <text evidence="2 12">Cell wall biogenesis; peptidoglycan biosynthesis.</text>
</comment>
<dbReference type="Pfam" id="PF17969">
    <property type="entry name" value="Ldt_C"/>
    <property type="match status" value="1"/>
</dbReference>
<evidence type="ECO:0000313" key="17">
    <source>
        <dbReference type="Proteomes" id="UP001301442"/>
    </source>
</evidence>
<keyword evidence="7" id="KW-0574">Periplasm</keyword>
<dbReference type="InterPro" id="IPR018392">
    <property type="entry name" value="LysM"/>
</dbReference>
<accession>A0ABZ0GIL5</accession>
<dbReference type="InterPro" id="IPR050979">
    <property type="entry name" value="LD-transpeptidase"/>
</dbReference>
<evidence type="ECO:0000256" key="9">
    <source>
        <dbReference type="ARBA" id="ARBA00022960"/>
    </source>
</evidence>
<name>A0ABZ0GIL5_9GAMM</name>
<protein>
    <submittedName>
        <fullName evidence="16">L,D-transpeptidase family protein</fullName>
    </submittedName>
</protein>
<feature type="chain" id="PRO_5046566764" evidence="13">
    <location>
        <begin position="25"/>
        <end position="300"/>
    </location>
</feature>
<keyword evidence="10 12" id="KW-0573">Peptidoglycan synthesis</keyword>
<dbReference type="InterPro" id="IPR038063">
    <property type="entry name" value="Transpep_catalytic_dom"/>
</dbReference>
<evidence type="ECO:0000259" key="14">
    <source>
        <dbReference type="PROSITE" id="PS51782"/>
    </source>
</evidence>
<keyword evidence="11 12" id="KW-0961">Cell wall biogenesis/degradation</keyword>
<dbReference type="CDD" id="cd00118">
    <property type="entry name" value="LysM"/>
    <property type="match status" value="1"/>
</dbReference>
<dbReference type="CDD" id="cd16913">
    <property type="entry name" value="YkuD_like"/>
    <property type="match status" value="1"/>
</dbReference>
<comment type="subcellular location">
    <subcellularLocation>
        <location evidence="1">Periplasm</location>
    </subcellularLocation>
</comment>
<dbReference type="InterPro" id="IPR036779">
    <property type="entry name" value="LysM_dom_sf"/>
</dbReference>
<organism evidence="16 17">
    <name type="scientific">Thalassotalea fonticola</name>
    <dbReference type="NCBI Taxonomy" id="3065649"/>
    <lineage>
        <taxon>Bacteria</taxon>
        <taxon>Pseudomonadati</taxon>
        <taxon>Pseudomonadota</taxon>
        <taxon>Gammaproteobacteria</taxon>
        <taxon>Alteromonadales</taxon>
        <taxon>Colwelliaceae</taxon>
        <taxon>Thalassotalea</taxon>
    </lineage>
</organism>
<keyword evidence="4" id="KW-0328">Glycosyltransferase</keyword>
<reference evidence="16 17" key="1">
    <citation type="submission" date="2023-09" db="EMBL/GenBank/DDBJ databases">
        <authorList>
            <person name="Qi X."/>
        </authorList>
    </citation>
    <scope>NUCLEOTIDE SEQUENCE [LARGE SCALE GENOMIC DNA]</scope>
    <source>
        <strain evidence="16 17">S1-1</strain>
    </source>
</reference>
<dbReference type="SUPFAM" id="SSF141523">
    <property type="entry name" value="L,D-transpeptidase catalytic domain-like"/>
    <property type="match status" value="1"/>
</dbReference>
<dbReference type="PROSITE" id="PS52029">
    <property type="entry name" value="LD_TPASE"/>
    <property type="match status" value="1"/>
</dbReference>
<dbReference type="PANTHER" id="PTHR30582:SF24">
    <property type="entry name" value="L,D-TRANSPEPTIDASE ERFK_SRFK-RELATED"/>
    <property type="match status" value="1"/>
</dbReference>
<dbReference type="SUPFAM" id="SSF54106">
    <property type="entry name" value="LysM domain"/>
    <property type="match status" value="1"/>
</dbReference>
<evidence type="ECO:0000256" key="5">
    <source>
        <dbReference type="ARBA" id="ARBA00022679"/>
    </source>
</evidence>
<evidence type="ECO:0000259" key="15">
    <source>
        <dbReference type="PROSITE" id="PS52029"/>
    </source>
</evidence>
<evidence type="ECO:0000256" key="1">
    <source>
        <dbReference type="ARBA" id="ARBA00004418"/>
    </source>
</evidence>
<sequence length="300" mass="33470">MLNKVFSTIICICILSSAPNSVNAIEYKLPIDNSRLVGEITNYTVVKGDYFQQIAQKFNIGFLALMEANPGVDPLRPEPGTELVLPTQLILPYGKHTGIVINLSELRLYYFNNKKKSVHVFPVGIGKIGHATPTLISEITEKRTNPNWFPTAETRKDYFEKHGVEMAKMVKAGPNNPLGDYAMRIGTSTYLIHGTNQRFGIGMRASSGCIRMNPEDIEWLFKQSAPGTKVKIINHPIKMSYVAPDRRIIEVHSPLSDNQGNVPSLYPVSKGVKRFIGSAEEDLELFKEMIAQPRGIPVEL</sequence>
<evidence type="ECO:0000256" key="10">
    <source>
        <dbReference type="ARBA" id="ARBA00022984"/>
    </source>
</evidence>
<proteinExistence type="inferred from homology"/>
<feature type="domain" description="LysM" evidence="14">
    <location>
        <begin position="41"/>
        <end position="85"/>
    </location>
</feature>
<dbReference type="InterPro" id="IPR041597">
    <property type="entry name" value="Ldt_C"/>
</dbReference>
<dbReference type="Gene3D" id="3.10.350.10">
    <property type="entry name" value="LysM domain"/>
    <property type="match status" value="1"/>
</dbReference>
<dbReference type="PANTHER" id="PTHR30582">
    <property type="entry name" value="L,D-TRANSPEPTIDASE"/>
    <property type="match status" value="1"/>
</dbReference>
<keyword evidence="9 12" id="KW-0133">Cell shape</keyword>
<evidence type="ECO:0000256" key="11">
    <source>
        <dbReference type="ARBA" id="ARBA00023316"/>
    </source>
</evidence>
<evidence type="ECO:0000256" key="6">
    <source>
        <dbReference type="ARBA" id="ARBA00022729"/>
    </source>
</evidence>
<evidence type="ECO:0000256" key="2">
    <source>
        <dbReference type="ARBA" id="ARBA00004752"/>
    </source>
</evidence>
<keyword evidence="5" id="KW-0808">Transferase</keyword>
<evidence type="ECO:0000256" key="4">
    <source>
        <dbReference type="ARBA" id="ARBA00022676"/>
    </source>
</evidence>
<keyword evidence="17" id="KW-1185">Reference proteome</keyword>
<evidence type="ECO:0000313" key="16">
    <source>
        <dbReference type="EMBL" id="WOH35764.1"/>
    </source>
</evidence>
<keyword evidence="6 13" id="KW-0732">Signal</keyword>
<evidence type="ECO:0000256" key="13">
    <source>
        <dbReference type="SAM" id="SignalP"/>
    </source>
</evidence>
<evidence type="ECO:0000256" key="12">
    <source>
        <dbReference type="PROSITE-ProRule" id="PRU01373"/>
    </source>
</evidence>
<dbReference type="Gene3D" id="2.40.440.10">
    <property type="entry name" value="L,D-transpeptidase catalytic domain-like"/>
    <property type="match status" value="1"/>
</dbReference>
<dbReference type="RefSeq" id="WP_348394580.1">
    <property type="nucleotide sequence ID" value="NZ_CP136600.1"/>
</dbReference>